<evidence type="ECO:0000256" key="5">
    <source>
        <dbReference type="ARBA" id="ARBA00022777"/>
    </source>
</evidence>
<evidence type="ECO:0000256" key="3">
    <source>
        <dbReference type="ARBA" id="ARBA00022553"/>
    </source>
</evidence>
<keyword evidence="6 8" id="KW-0238">DNA-binding</keyword>
<dbReference type="PANTHER" id="PTHR43547">
    <property type="entry name" value="TWO-COMPONENT HISTIDINE KINASE"/>
    <property type="match status" value="1"/>
</dbReference>
<dbReference type="GO" id="GO:0003677">
    <property type="term" value="F:DNA binding"/>
    <property type="evidence" value="ECO:0007669"/>
    <property type="project" value="UniProtKB-UniRule"/>
</dbReference>
<dbReference type="GO" id="GO:0006355">
    <property type="term" value="P:regulation of DNA-templated transcription"/>
    <property type="evidence" value="ECO:0007669"/>
    <property type="project" value="InterPro"/>
</dbReference>
<dbReference type="InterPro" id="IPR003661">
    <property type="entry name" value="HisK_dim/P_dom"/>
</dbReference>
<dbReference type="InterPro" id="IPR036388">
    <property type="entry name" value="WH-like_DNA-bd_sf"/>
</dbReference>
<accession>A0A8J4WAK7</accession>
<comment type="caution">
    <text evidence="14">The sequence shown here is derived from an EMBL/GenBank/DDBJ whole genome shotgun (WGS) entry which is preliminary data.</text>
</comment>
<protein>
    <recommendedName>
        <fullName evidence="2">histidine kinase</fullName>
        <ecNumber evidence="2">2.7.13.3</ecNumber>
    </recommendedName>
</protein>
<dbReference type="PROSITE" id="PS51755">
    <property type="entry name" value="OMPR_PHOB"/>
    <property type="match status" value="1"/>
</dbReference>
<evidence type="ECO:0000256" key="4">
    <source>
        <dbReference type="ARBA" id="ARBA00022679"/>
    </source>
</evidence>
<dbReference type="GO" id="GO:0016020">
    <property type="term" value="C:membrane"/>
    <property type="evidence" value="ECO:0007669"/>
    <property type="project" value="InterPro"/>
</dbReference>
<dbReference type="InterPro" id="IPR001789">
    <property type="entry name" value="Sig_transdc_resp-reg_receiver"/>
</dbReference>
<reference evidence="14" key="1">
    <citation type="journal article" date="2015" name="Genom Data">
        <title>Draft genome sequences of Phytophthora kernoviae and Phytophthora ramorum lineage EU2 from Scotland.</title>
        <authorList>
            <person name="Sambles C."/>
            <person name="Schlenzig A."/>
            <person name="O'Neill P."/>
            <person name="Grant M."/>
            <person name="Studholme D.J."/>
        </authorList>
    </citation>
    <scope>NUCLEOTIDE SEQUENCE</scope>
    <source>
        <strain evidence="14">00238/432</strain>
    </source>
</reference>
<dbReference type="Gene3D" id="1.10.10.10">
    <property type="entry name" value="Winged helix-like DNA-binding domain superfamily/Winged helix DNA-binding domain"/>
    <property type="match status" value="1"/>
</dbReference>
<dbReference type="CDD" id="cd06225">
    <property type="entry name" value="HAMP"/>
    <property type="match status" value="1"/>
</dbReference>
<dbReference type="PANTHER" id="PTHR43547:SF2">
    <property type="entry name" value="HYBRID SIGNAL TRANSDUCTION HISTIDINE KINASE C"/>
    <property type="match status" value="1"/>
</dbReference>
<dbReference type="InterPro" id="IPR005467">
    <property type="entry name" value="His_kinase_dom"/>
</dbReference>
<evidence type="ECO:0000259" key="13">
    <source>
        <dbReference type="PROSITE" id="PS51755"/>
    </source>
</evidence>
<dbReference type="InterPro" id="IPR003660">
    <property type="entry name" value="HAMP_dom"/>
</dbReference>
<dbReference type="Gene3D" id="1.10.287.130">
    <property type="match status" value="1"/>
</dbReference>
<organism evidence="14 15">
    <name type="scientific">Phytophthora kernoviae 00238/432</name>
    <dbReference type="NCBI Taxonomy" id="1284355"/>
    <lineage>
        <taxon>Eukaryota</taxon>
        <taxon>Sar</taxon>
        <taxon>Stramenopiles</taxon>
        <taxon>Oomycota</taxon>
        <taxon>Peronosporomycetes</taxon>
        <taxon>Peronosporales</taxon>
        <taxon>Peronosporaceae</taxon>
        <taxon>Phytophthora</taxon>
    </lineage>
</organism>
<dbReference type="SUPFAM" id="SSF47384">
    <property type="entry name" value="Homodimeric domain of signal transducing histidine kinase"/>
    <property type="match status" value="1"/>
</dbReference>
<feature type="domain" description="Histidine kinase" evidence="10">
    <location>
        <begin position="355"/>
        <end position="558"/>
    </location>
</feature>
<evidence type="ECO:0000259" key="12">
    <source>
        <dbReference type="PROSITE" id="PS50885"/>
    </source>
</evidence>
<name>A0A8J4WAK7_9STRA</name>
<dbReference type="SMART" id="SM00387">
    <property type="entry name" value="HATPase_c"/>
    <property type="match status" value="1"/>
</dbReference>
<dbReference type="InterPro" id="IPR001867">
    <property type="entry name" value="OmpR/PhoB-type_DNA-bd"/>
</dbReference>
<feature type="transmembrane region" description="Helical" evidence="9">
    <location>
        <begin position="265"/>
        <end position="288"/>
    </location>
</feature>
<dbReference type="EMBL" id="AOFI03000015">
    <property type="protein sequence ID" value="KAF4324668.1"/>
    <property type="molecule type" value="Genomic_DNA"/>
</dbReference>
<proteinExistence type="predicted"/>
<dbReference type="SUPFAM" id="SSF46894">
    <property type="entry name" value="C-terminal effector domain of the bipartite response regulators"/>
    <property type="match status" value="1"/>
</dbReference>
<keyword evidence="9" id="KW-1133">Transmembrane helix</keyword>
<keyword evidence="9" id="KW-0812">Transmembrane</keyword>
<feature type="domain" description="HAMP" evidence="12">
    <location>
        <begin position="288"/>
        <end position="340"/>
    </location>
</feature>
<keyword evidence="9" id="KW-0472">Membrane</keyword>
<dbReference type="Proteomes" id="UP000702964">
    <property type="component" value="Unassembled WGS sequence"/>
</dbReference>
<dbReference type="Gene3D" id="3.30.565.10">
    <property type="entry name" value="Histidine kinase-like ATPase, C-terminal domain"/>
    <property type="match status" value="1"/>
</dbReference>
<feature type="domain" description="OmpR/PhoB-type" evidence="13">
    <location>
        <begin position="125"/>
        <end position="226"/>
    </location>
</feature>
<reference evidence="14" key="2">
    <citation type="submission" date="2020-02" db="EMBL/GenBank/DDBJ databases">
        <authorList>
            <person name="Studholme D.J."/>
        </authorList>
    </citation>
    <scope>NUCLEOTIDE SEQUENCE</scope>
    <source>
        <strain evidence="14">00238/432</strain>
    </source>
</reference>
<evidence type="ECO:0000313" key="15">
    <source>
        <dbReference type="Proteomes" id="UP000702964"/>
    </source>
</evidence>
<feature type="modified residue" description="4-aspartylphosphate" evidence="7">
    <location>
        <position position="51"/>
    </location>
</feature>
<dbReference type="InterPro" id="IPR003594">
    <property type="entry name" value="HATPase_dom"/>
</dbReference>
<keyword evidence="4" id="KW-0808">Transferase</keyword>
<dbReference type="SMART" id="SM00862">
    <property type="entry name" value="Trans_reg_C"/>
    <property type="match status" value="1"/>
</dbReference>
<feature type="DNA-binding region" description="OmpR/PhoB-type" evidence="8">
    <location>
        <begin position="125"/>
        <end position="226"/>
    </location>
</feature>
<gene>
    <name evidence="14" type="ORF">G195_001968</name>
</gene>
<dbReference type="CDD" id="cd17574">
    <property type="entry name" value="REC_OmpR"/>
    <property type="match status" value="1"/>
</dbReference>
<evidence type="ECO:0000256" key="8">
    <source>
        <dbReference type="PROSITE-ProRule" id="PRU01091"/>
    </source>
</evidence>
<dbReference type="SUPFAM" id="SSF52172">
    <property type="entry name" value="CheY-like"/>
    <property type="match status" value="1"/>
</dbReference>
<evidence type="ECO:0000259" key="10">
    <source>
        <dbReference type="PROSITE" id="PS50109"/>
    </source>
</evidence>
<keyword evidence="3 7" id="KW-0597">Phosphoprotein</keyword>
<dbReference type="EC" id="2.7.13.3" evidence="2"/>
<dbReference type="SMART" id="SM00448">
    <property type="entry name" value="REC"/>
    <property type="match status" value="1"/>
</dbReference>
<evidence type="ECO:0000256" key="2">
    <source>
        <dbReference type="ARBA" id="ARBA00012438"/>
    </source>
</evidence>
<dbReference type="InterPro" id="IPR011006">
    <property type="entry name" value="CheY-like_superfamily"/>
</dbReference>
<keyword evidence="5" id="KW-0418">Kinase</keyword>
<evidence type="ECO:0000256" key="7">
    <source>
        <dbReference type="PROSITE-ProRule" id="PRU00169"/>
    </source>
</evidence>
<dbReference type="InterPro" id="IPR036097">
    <property type="entry name" value="HisK_dim/P_sf"/>
</dbReference>
<dbReference type="Pfam" id="PF00512">
    <property type="entry name" value="HisKA"/>
    <property type="match status" value="1"/>
</dbReference>
<evidence type="ECO:0000256" key="1">
    <source>
        <dbReference type="ARBA" id="ARBA00000085"/>
    </source>
</evidence>
<dbReference type="AlphaFoldDB" id="A0A8J4WAK7"/>
<dbReference type="Pfam" id="PF00072">
    <property type="entry name" value="Response_reg"/>
    <property type="match status" value="1"/>
</dbReference>
<dbReference type="SUPFAM" id="SSF55874">
    <property type="entry name" value="ATPase domain of HSP90 chaperone/DNA topoisomerase II/histidine kinase"/>
    <property type="match status" value="1"/>
</dbReference>
<dbReference type="Pfam" id="PF02518">
    <property type="entry name" value="HATPase_c"/>
    <property type="match status" value="1"/>
</dbReference>
<comment type="catalytic activity">
    <reaction evidence="1">
        <text>ATP + protein L-histidine = ADP + protein N-phospho-L-histidine.</text>
        <dbReference type="EC" id="2.7.13.3"/>
    </reaction>
</comment>
<dbReference type="Pfam" id="PF00486">
    <property type="entry name" value="Trans_reg_C"/>
    <property type="match status" value="1"/>
</dbReference>
<dbReference type="PROSITE" id="PS50885">
    <property type="entry name" value="HAMP"/>
    <property type="match status" value="1"/>
</dbReference>
<evidence type="ECO:0000259" key="11">
    <source>
        <dbReference type="PROSITE" id="PS50110"/>
    </source>
</evidence>
<dbReference type="InterPro" id="IPR016032">
    <property type="entry name" value="Sig_transdc_resp-reg_C-effctor"/>
</dbReference>
<dbReference type="PROSITE" id="PS50109">
    <property type="entry name" value="HIS_KIN"/>
    <property type="match status" value="1"/>
</dbReference>
<evidence type="ECO:0000313" key="14">
    <source>
        <dbReference type="EMBL" id="KAF4324668.1"/>
    </source>
</evidence>
<dbReference type="Gene3D" id="6.10.340.10">
    <property type="match status" value="1"/>
</dbReference>
<dbReference type="CDD" id="cd00383">
    <property type="entry name" value="trans_reg_C"/>
    <property type="match status" value="1"/>
</dbReference>
<dbReference type="CDD" id="cd00082">
    <property type="entry name" value="HisKA"/>
    <property type="match status" value="1"/>
</dbReference>
<dbReference type="SMART" id="SM00304">
    <property type="entry name" value="HAMP"/>
    <property type="match status" value="1"/>
</dbReference>
<dbReference type="Gene3D" id="3.40.50.2300">
    <property type="match status" value="1"/>
</dbReference>
<sequence>MKTKLLYIEDDTEIATWVRDDLEERGYEVVWLASGEGAAEAAGGCSLIILDVMLPGLDGFTVGQRLKKEHPTVPVVMLSARTSIDDKLHGLDFADDYVTKPFHPDELAARIEVQLRKAGTAISADTVVKLDHLSIYEKDNRIVNEETGEEIILSGKQFHIFAYLLRHMGMIRTKEQIYEAVWNEPYLDGDKTLMVHIRHLREKLERDPANPTIIQTVRGDASYRDPLTVIAFVGGNSKDKGQGFMVIEVPRTLLQKPQNNWPMELLYLGALMMIIFLFFIVMSILFFARIRKRLIRLQTAMMTPGKEGIPLPVDIRRFDEIGQLEESFNQMVHQLTDSRHREQEEEQLRKRLIAGLSHDLRTPLTVIRGHMHALHKEALSDKGVSSLGRMEAKMDDLGGLIDNMLSYNLLTSGKYTLKLEERDILRIVREAAAAWYPVWEKEQFDIDIDLPDEPLIWQVDEQGMRRILDNLFQNVIRYATEGRYIGISTEQIQGRTALVIRDQGPGMQHESETKGTGLGLSIVDLLVREMGLRKKVDSSEAGVRVYIYNGTVTGSELK</sequence>
<feature type="domain" description="Response regulatory" evidence="11">
    <location>
        <begin position="4"/>
        <end position="115"/>
    </location>
</feature>
<dbReference type="GO" id="GO:0000155">
    <property type="term" value="F:phosphorelay sensor kinase activity"/>
    <property type="evidence" value="ECO:0007669"/>
    <property type="project" value="InterPro"/>
</dbReference>
<dbReference type="SMART" id="SM00388">
    <property type="entry name" value="HisKA"/>
    <property type="match status" value="1"/>
</dbReference>
<dbReference type="InterPro" id="IPR036890">
    <property type="entry name" value="HATPase_C_sf"/>
</dbReference>
<evidence type="ECO:0000256" key="6">
    <source>
        <dbReference type="ARBA" id="ARBA00023125"/>
    </source>
</evidence>
<dbReference type="PROSITE" id="PS50110">
    <property type="entry name" value="RESPONSE_REGULATORY"/>
    <property type="match status" value="1"/>
</dbReference>
<dbReference type="Gene3D" id="6.10.250.690">
    <property type="match status" value="1"/>
</dbReference>
<evidence type="ECO:0000256" key="9">
    <source>
        <dbReference type="SAM" id="Phobius"/>
    </source>
</evidence>